<evidence type="ECO:0000256" key="1">
    <source>
        <dbReference type="ARBA" id="ARBA00004123"/>
    </source>
</evidence>
<dbReference type="EMBL" id="OZ021735">
    <property type="protein sequence ID" value="CAK9308745.1"/>
    <property type="molecule type" value="Genomic_DNA"/>
</dbReference>
<organism evidence="5 6">
    <name type="scientific">Citrullus colocynthis</name>
    <name type="common">colocynth</name>
    <dbReference type="NCBI Taxonomy" id="252529"/>
    <lineage>
        <taxon>Eukaryota</taxon>
        <taxon>Viridiplantae</taxon>
        <taxon>Streptophyta</taxon>
        <taxon>Embryophyta</taxon>
        <taxon>Tracheophyta</taxon>
        <taxon>Spermatophyta</taxon>
        <taxon>Magnoliopsida</taxon>
        <taxon>eudicotyledons</taxon>
        <taxon>Gunneridae</taxon>
        <taxon>Pentapetalae</taxon>
        <taxon>rosids</taxon>
        <taxon>fabids</taxon>
        <taxon>Cucurbitales</taxon>
        <taxon>Cucurbitaceae</taxon>
        <taxon>Benincaseae</taxon>
        <taxon>Citrullus</taxon>
    </lineage>
</organism>
<evidence type="ECO:0000256" key="4">
    <source>
        <dbReference type="SAM" id="MobiDB-lite"/>
    </source>
</evidence>
<dbReference type="InterPro" id="IPR005343">
    <property type="entry name" value="Noc2"/>
</dbReference>
<name>A0ABP0XKS4_9ROSI</name>
<proteinExistence type="inferred from homology"/>
<feature type="compositionally biased region" description="Basic residues" evidence="4">
    <location>
        <begin position="99"/>
        <end position="110"/>
    </location>
</feature>
<protein>
    <recommendedName>
        <fullName evidence="7">Nucleolar complex protein 2 homolog</fullName>
    </recommendedName>
</protein>
<feature type="region of interest" description="Disordered" evidence="4">
    <location>
        <begin position="235"/>
        <end position="259"/>
    </location>
</feature>
<comment type="similarity">
    <text evidence="2">Belongs to the NOC2 family.</text>
</comment>
<feature type="compositionally biased region" description="Basic residues" evidence="4">
    <location>
        <begin position="787"/>
        <end position="797"/>
    </location>
</feature>
<keyword evidence="3" id="KW-0539">Nucleus</keyword>
<dbReference type="Pfam" id="PF03715">
    <property type="entry name" value="Noc2"/>
    <property type="match status" value="1"/>
</dbReference>
<accession>A0ABP0XKS4</accession>
<dbReference type="Proteomes" id="UP001642487">
    <property type="component" value="Chromosome 1"/>
</dbReference>
<evidence type="ECO:0000256" key="2">
    <source>
        <dbReference type="ARBA" id="ARBA00005907"/>
    </source>
</evidence>
<comment type="subcellular location">
    <subcellularLocation>
        <location evidence="1">Nucleus</location>
    </subcellularLocation>
</comment>
<evidence type="ECO:0000256" key="3">
    <source>
        <dbReference type="ARBA" id="ARBA00023242"/>
    </source>
</evidence>
<feature type="region of interest" description="Disordered" evidence="4">
    <location>
        <begin position="176"/>
        <end position="196"/>
    </location>
</feature>
<feature type="compositionally biased region" description="Polar residues" evidence="4">
    <location>
        <begin position="176"/>
        <end position="186"/>
    </location>
</feature>
<dbReference type="PANTHER" id="PTHR12687">
    <property type="entry name" value="NUCLEOLAR COMPLEX 2 AND RAD4-RELATED"/>
    <property type="match status" value="1"/>
</dbReference>
<dbReference type="PANTHER" id="PTHR12687:SF8">
    <property type="entry name" value="PROTEIN REBELOTE"/>
    <property type="match status" value="1"/>
</dbReference>
<feature type="compositionally biased region" description="Basic and acidic residues" evidence="4">
    <location>
        <begin position="111"/>
        <end position="127"/>
    </location>
</feature>
<reference evidence="5 6" key="1">
    <citation type="submission" date="2024-03" db="EMBL/GenBank/DDBJ databases">
        <authorList>
            <person name="Gkanogiannis A."/>
            <person name="Becerra Lopez-Lavalle L."/>
        </authorList>
    </citation>
    <scope>NUCLEOTIDE SEQUENCE [LARGE SCALE GENOMIC DNA]</scope>
</reference>
<feature type="region of interest" description="Disordered" evidence="4">
    <location>
        <begin position="758"/>
        <end position="797"/>
    </location>
</feature>
<gene>
    <name evidence="5" type="ORF">CITCOLO1_LOCUS261</name>
</gene>
<evidence type="ECO:0000313" key="6">
    <source>
        <dbReference type="Proteomes" id="UP001642487"/>
    </source>
</evidence>
<sequence>MGRIHFGLSDYISAEFAQTTITLPFLNTRRTVEFCLLLLRKSSLSATNALTGTPTRGFEFQCCCRVLILSYYSNGMGKLGKKARKFAKKNLQTVLKRKRKLKSMFKKKAPSRQDEDGVENQKDDASKLHNRMNGEADENNSVSLDAIFNDDEYDMLEDDSDSDGYLSEELISLNTAENGMDNNSEGGTDMISPNDLSDQNKEIHAELTKKVKQLNRLKEKDPEFLKFLETNNNAVEPFRDEDTSSDEETISDNGLKRDEQSLSSNKGLLLSCSIVDSWCHQVKNKHDLSLLTSLINGYRAACHYGSEAAGNIDAGRCYKIGNNETFSKILIFTLSEADNLFREHLGLLTKSCKKEMILELRNTQKWKTLKPLIKSYLRSSLFLLNEVSESEILRFSLARIRASVIFFAAFPSLQRRLIKIAVHLWATGEGTISSLSFLIIQDLSSVLGSAVFDSCWVKMYKAFIANCQFAEPNLHKHMQFLRDSFVELCSLDLHRSTTRAKVSIQQLTKILNQGLRTKKKEAVKMMCSWQYINCIDLWVRFIGANFQDYNLQTLLYNVIQIINGVAVLFPGPRYLPLRIKCIQWLNYLSSSSGIFIPVASIVLDILEHIIGKEGKNPGDVFNHMSALQLPKYWLKSQKFVEECVLSSIELLSAHFSQWSHNISFPELATIPLTQFKKFQVTTTTENLKRLVKRFIDQVEQNIDFVEKKRNEVSFSPKDQQAAESFLQLEKSNSNIPFIQYYKSILDKAASRNLAVDKKFPGANKTKKKRQQVENNQIESAANGKVHPEKRRAKKRKT</sequence>
<evidence type="ECO:0008006" key="7">
    <source>
        <dbReference type="Google" id="ProtNLM"/>
    </source>
</evidence>
<evidence type="ECO:0000313" key="5">
    <source>
        <dbReference type="EMBL" id="CAK9308745.1"/>
    </source>
</evidence>
<keyword evidence="6" id="KW-1185">Reference proteome</keyword>
<feature type="region of interest" description="Disordered" evidence="4">
    <location>
        <begin position="99"/>
        <end position="140"/>
    </location>
</feature>